<feature type="compositionally biased region" description="Basic residues" evidence="1">
    <location>
        <begin position="50"/>
        <end position="60"/>
    </location>
</feature>
<gene>
    <name evidence="2" type="ORF">F2Q69_00031256</name>
</gene>
<feature type="compositionally biased region" description="Polar residues" evidence="1">
    <location>
        <begin position="31"/>
        <end position="47"/>
    </location>
</feature>
<evidence type="ECO:0000313" key="3">
    <source>
        <dbReference type="Proteomes" id="UP000712600"/>
    </source>
</evidence>
<evidence type="ECO:0000313" key="2">
    <source>
        <dbReference type="EMBL" id="KAF3588521.1"/>
    </source>
</evidence>
<name>A0A8S9S4F9_BRACR</name>
<feature type="compositionally biased region" description="Basic and acidic residues" evidence="1">
    <location>
        <begin position="87"/>
        <end position="96"/>
    </location>
</feature>
<organism evidence="2 3">
    <name type="scientific">Brassica cretica</name>
    <name type="common">Mustard</name>
    <dbReference type="NCBI Taxonomy" id="69181"/>
    <lineage>
        <taxon>Eukaryota</taxon>
        <taxon>Viridiplantae</taxon>
        <taxon>Streptophyta</taxon>
        <taxon>Embryophyta</taxon>
        <taxon>Tracheophyta</taxon>
        <taxon>Spermatophyta</taxon>
        <taxon>Magnoliopsida</taxon>
        <taxon>eudicotyledons</taxon>
        <taxon>Gunneridae</taxon>
        <taxon>Pentapetalae</taxon>
        <taxon>rosids</taxon>
        <taxon>malvids</taxon>
        <taxon>Brassicales</taxon>
        <taxon>Brassicaceae</taxon>
        <taxon>Brassiceae</taxon>
        <taxon>Brassica</taxon>
    </lineage>
</organism>
<accession>A0A8S9S4F9</accession>
<protein>
    <submittedName>
        <fullName evidence="2">Uncharacterized protein</fullName>
    </submittedName>
</protein>
<evidence type="ECO:0000256" key="1">
    <source>
        <dbReference type="SAM" id="MobiDB-lite"/>
    </source>
</evidence>
<reference evidence="2" key="1">
    <citation type="submission" date="2019-12" db="EMBL/GenBank/DDBJ databases">
        <title>Genome sequencing and annotation of Brassica cretica.</title>
        <authorList>
            <person name="Studholme D.J."/>
            <person name="Sarris P."/>
        </authorList>
    </citation>
    <scope>NUCLEOTIDE SEQUENCE</scope>
    <source>
        <strain evidence="2">PFS-109/04</strain>
        <tissue evidence="2">Leaf</tissue>
    </source>
</reference>
<feature type="region of interest" description="Disordered" evidence="1">
    <location>
        <begin position="1"/>
        <end position="116"/>
    </location>
</feature>
<proteinExistence type="predicted"/>
<dbReference type="EMBL" id="QGKX02000088">
    <property type="protein sequence ID" value="KAF3588521.1"/>
    <property type="molecule type" value="Genomic_DNA"/>
</dbReference>
<dbReference type="AlphaFoldDB" id="A0A8S9S4F9"/>
<feature type="compositionally biased region" description="Polar residues" evidence="1">
    <location>
        <begin position="68"/>
        <end position="79"/>
    </location>
</feature>
<sequence>MSMTSYPKQLRERLNSKDKSMTSKSAEKLSQLESENLTLSDENQALNVASHKKRRFRTQVRRMPPLETPNSGVGASLTTAAPGGEASAREKAKDAQTYDGEDSDSELEPDKEALDGAARGSLLRSLIFTRCSPIGSTPCNPQWRDSQG</sequence>
<comment type="caution">
    <text evidence="2">The sequence shown here is derived from an EMBL/GenBank/DDBJ whole genome shotgun (WGS) entry which is preliminary data.</text>
</comment>
<feature type="compositionally biased region" description="Basic and acidic residues" evidence="1">
    <location>
        <begin position="9"/>
        <end position="27"/>
    </location>
</feature>
<dbReference type="Proteomes" id="UP000712600">
    <property type="component" value="Unassembled WGS sequence"/>
</dbReference>